<evidence type="ECO:0000259" key="1">
    <source>
        <dbReference type="SMART" id="SM00953"/>
    </source>
</evidence>
<proteinExistence type="predicted"/>
<dbReference type="Proteomes" id="UP001642900">
    <property type="component" value="Unassembled WGS sequence"/>
</dbReference>
<dbReference type="InterPro" id="IPR014914">
    <property type="entry name" value="RES_dom"/>
</dbReference>
<dbReference type="Pfam" id="PF08808">
    <property type="entry name" value="RES"/>
    <property type="match status" value="1"/>
</dbReference>
<feature type="domain" description="RES" evidence="1">
    <location>
        <begin position="21"/>
        <end position="155"/>
    </location>
</feature>
<accession>A0A6G4WPB8</accession>
<organism evidence="2 3">
    <name type="scientific">Allomesorhizobium camelthorni</name>
    <dbReference type="NCBI Taxonomy" id="475069"/>
    <lineage>
        <taxon>Bacteria</taxon>
        <taxon>Pseudomonadati</taxon>
        <taxon>Pseudomonadota</taxon>
        <taxon>Alphaproteobacteria</taxon>
        <taxon>Hyphomicrobiales</taxon>
        <taxon>Phyllobacteriaceae</taxon>
        <taxon>Allomesorhizobium</taxon>
    </lineage>
</organism>
<keyword evidence="3" id="KW-1185">Reference proteome</keyword>
<dbReference type="SMART" id="SM00953">
    <property type="entry name" value="RES"/>
    <property type="match status" value="1"/>
</dbReference>
<dbReference type="EMBL" id="JAAKZF010000171">
    <property type="protein sequence ID" value="NGO56033.1"/>
    <property type="molecule type" value="Genomic_DNA"/>
</dbReference>
<reference evidence="2 3" key="1">
    <citation type="submission" date="2020-02" db="EMBL/GenBank/DDBJ databases">
        <title>Genome sequence of strain CCNWXJ40-4.</title>
        <authorList>
            <person name="Gao J."/>
            <person name="Sun J."/>
        </authorList>
    </citation>
    <scope>NUCLEOTIDE SEQUENCE [LARGE SCALE GENOMIC DNA]</scope>
    <source>
        <strain evidence="2 3">CCNWXJ 40-4</strain>
    </source>
</reference>
<dbReference type="RefSeq" id="WP_165034363.1">
    <property type="nucleotide sequence ID" value="NZ_JAAKZF010000171.1"/>
</dbReference>
<dbReference type="AlphaFoldDB" id="A0A6G4WPB8"/>
<evidence type="ECO:0000313" key="3">
    <source>
        <dbReference type="Proteomes" id="UP001642900"/>
    </source>
</evidence>
<gene>
    <name evidence="2" type="ORF">G6N73_34500</name>
</gene>
<protein>
    <submittedName>
        <fullName evidence="2">RES family NAD+ phosphorylase</fullName>
    </submittedName>
</protein>
<name>A0A6G4WPB8_9HYPH</name>
<comment type="caution">
    <text evidence="2">The sequence shown here is derived from an EMBL/GenBank/DDBJ whole genome shotgun (WGS) entry which is preliminary data.</text>
</comment>
<sequence length="186" mass="20799">MTGLVVYRVTRKEYARDLAQLLDGEGGRQASGRWHLRGSPVAYFAESRALCMLERLVHLSVHPRDDHAPLVAAKLAIPKELSAPSGIRRISADELDAQDPVWRQPGNRTCLRIGALWFKEREHFGLQVPSAIVREEYNLVVNCTHPTVQDLINTGGFVTAPISVDARIAEVIDANALQRRRTKWAT</sequence>
<evidence type="ECO:0000313" key="2">
    <source>
        <dbReference type="EMBL" id="NGO56033.1"/>
    </source>
</evidence>